<name>D2R4J1_PIRSD</name>
<accession>D2R4J1</accession>
<evidence type="ECO:0000313" key="3">
    <source>
        <dbReference type="EMBL" id="ADB17057.1"/>
    </source>
</evidence>
<feature type="signal peptide" evidence="2">
    <location>
        <begin position="1"/>
        <end position="28"/>
    </location>
</feature>
<evidence type="ECO:0008006" key="5">
    <source>
        <dbReference type="Google" id="ProtNLM"/>
    </source>
</evidence>
<dbReference type="KEGG" id="psl:Psta_2387"/>
<feature type="chain" id="PRO_5003035455" description="IRE (Iron responsive element)-like protein" evidence="2">
    <location>
        <begin position="29"/>
        <end position="622"/>
    </location>
</feature>
<protein>
    <recommendedName>
        <fullName evidence="5">IRE (Iron responsive element)-like protein</fullName>
    </recommendedName>
</protein>
<keyword evidence="2" id="KW-0732">Signal</keyword>
<sequence length="622" mass="70052" precursor="true">MNRNASFARKVRYIAAIALLLLPLAALSQPATIGKDASAGGKLSQLRSEYGLAQAQLGEIDPASESMKLATLGLRGVAANLLWGYANHFKKVEDWDNLELTVNQIIRLQPNFLGVWEFQAHNLSYNVSVEFDDYRFRYEWVKKGIDFLITGTQYNRNEPGLLYQVGWFVGQKIGRSDESKQFRRLFRDDKDFHELFRKNGVEVDREQAKGPDGKPDNWLVARLWYNKAIDSVVYTGKPIRGKSPLLFYSGSPMSRINSASAMAKDGRFEDRTELAWRAAAGAWHSSDYEDRSQLDVGEECYGNREIPTSSGLNIRLNDLEAARDRLAAADAEIDKLAPGVRAALKAERESKLSDEEKAALKKPEATRTFDEFALAREATTKINVTNAEVIAGAPKEKRNAIRELTERMESDVELADWIGRYRGIVNFEYWRSRCRAEKMPRTLTARKLVYDADLLTETGEQFSVAKEKYEEAWGLWSEIFREFPDLMENAEAQDLIDSIKKYRSLLGQIEQPFPKDFVLKSLLERHAEGQTLLEQVKLLEEAANEKPAETKPAEKPADKPEESKPAEPKPAVETPAADKPTDDKPTSDKPAEEKPADEKPAEATPADDKSADEKPADVKPAE</sequence>
<gene>
    <name evidence="3" type="ordered locus">Psta_2387</name>
</gene>
<dbReference type="Proteomes" id="UP000001887">
    <property type="component" value="Chromosome"/>
</dbReference>
<evidence type="ECO:0000256" key="2">
    <source>
        <dbReference type="SAM" id="SignalP"/>
    </source>
</evidence>
<dbReference type="AlphaFoldDB" id="D2R4J1"/>
<dbReference type="eggNOG" id="COG3147">
    <property type="taxonomic scope" value="Bacteria"/>
</dbReference>
<reference evidence="3 4" key="1">
    <citation type="journal article" date="2009" name="Stand. Genomic Sci.">
        <title>Complete genome sequence of Pirellula staleyi type strain (ATCC 27377).</title>
        <authorList>
            <person name="Clum A."/>
            <person name="Tindall B.J."/>
            <person name="Sikorski J."/>
            <person name="Ivanova N."/>
            <person name="Mavrommatis K."/>
            <person name="Lucas S."/>
            <person name="Glavina del Rio T."/>
            <person name="Nolan M."/>
            <person name="Chen F."/>
            <person name="Tice H."/>
            <person name="Pitluck S."/>
            <person name="Cheng J.F."/>
            <person name="Chertkov O."/>
            <person name="Brettin T."/>
            <person name="Han C."/>
            <person name="Detter J.C."/>
            <person name="Kuske C."/>
            <person name="Bruce D."/>
            <person name="Goodwin L."/>
            <person name="Ovchinikova G."/>
            <person name="Pati A."/>
            <person name="Mikhailova N."/>
            <person name="Chen A."/>
            <person name="Palaniappan K."/>
            <person name="Land M."/>
            <person name="Hauser L."/>
            <person name="Chang Y.J."/>
            <person name="Jeffries C.D."/>
            <person name="Chain P."/>
            <person name="Rohde M."/>
            <person name="Goker M."/>
            <person name="Bristow J."/>
            <person name="Eisen J.A."/>
            <person name="Markowitz V."/>
            <person name="Hugenholtz P."/>
            <person name="Kyrpides N.C."/>
            <person name="Klenk H.P."/>
            <person name="Lapidus A."/>
        </authorList>
    </citation>
    <scope>NUCLEOTIDE SEQUENCE [LARGE SCALE GENOMIC DNA]</scope>
    <source>
        <strain evidence="4">ATCC 27377 / DSM 6068 / ICPB 4128</strain>
    </source>
</reference>
<proteinExistence type="predicted"/>
<feature type="region of interest" description="Disordered" evidence="1">
    <location>
        <begin position="543"/>
        <end position="622"/>
    </location>
</feature>
<dbReference type="EMBL" id="CP001848">
    <property type="protein sequence ID" value="ADB17057.1"/>
    <property type="molecule type" value="Genomic_DNA"/>
</dbReference>
<dbReference type="STRING" id="530564.Psta_2387"/>
<keyword evidence="4" id="KW-1185">Reference proteome</keyword>
<feature type="compositionally biased region" description="Basic and acidic residues" evidence="1">
    <location>
        <begin position="543"/>
        <end position="567"/>
    </location>
</feature>
<feature type="compositionally biased region" description="Basic and acidic residues" evidence="1">
    <location>
        <begin position="579"/>
        <end position="622"/>
    </location>
</feature>
<organism evidence="3 4">
    <name type="scientific">Pirellula staleyi (strain ATCC 27377 / DSM 6068 / ICPB 4128)</name>
    <name type="common">Pirella staleyi</name>
    <dbReference type="NCBI Taxonomy" id="530564"/>
    <lineage>
        <taxon>Bacteria</taxon>
        <taxon>Pseudomonadati</taxon>
        <taxon>Planctomycetota</taxon>
        <taxon>Planctomycetia</taxon>
        <taxon>Pirellulales</taxon>
        <taxon>Pirellulaceae</taxon>
        <taxon>Pirellula</taxon>
    </lineage>
</organism>
<evidence type="ECO:0000256" key="1">
    <source>
        <dbReference type="SAM" id="MobiDB-lite"/>
    </source>
</evidence>
<dbReference type="HOGENOM" id="CLU_030177_0_0_0"/>
<evidence type="ECO:0000313" key="4">
    <source>
        <dbReference type="Proteomes" id="UP000001887"/>
    </source>
</evidence>
<dbReference type="OrthoDB" id="239224at2"/>